<comment type="caution">
    <text evidence="2">The sequence shown here is derived from an EMBL/GenBank/DDBJ whole genome shotgun (WGS) entry which is preliminary data.</text>
</comment>
<evidence type="ECO:0000313" key="3">
    <source>
        <dbReference type="Proteomes" id="UP000471381"/>
    </source>
</evidence>
<reference evidence="2 3" key="1">
    <citation type="submission" date="2020-01" db="EMBL/GenBank/DDBJ databases">
        <title>Genomes of bacteria type strains.</title>
        <authorList>
            <person name="Chen J."/>
            <person name="Zhu S."/>
            <person name="Yang J."/>
        </authorList>
    </citation>
    <scope>NUCLEOTIDE SEQUENCE [LARGE SCALE GENOMIC DNA]</scope>
    <source>
        <strain evidence="2 3">LMG 24078</strain>
    </source>
</reference>
<dbReference type="EMBL" id="JAAAWO010000001">
    <property type="protein sequence ID" value="NDW14332.1"/>
    <property type="molecule type" value="Genomic_DNA"/>
</dbReference>
<name>A0A6N9TCZ5_9ALTE</name>
<dbReference type="InterPro" id="IPR035093">
    <property type="entry name" value="RelE/ParE_toxin_dom_sf"/>
</dbReference>
<dbReference type="RefSeq" id="WP_163104956.1">
    <property type="nucleotide sequence ID" value="NZ_JAAAWO010000001.1"/>
</dbReference>
<dbReference type="Pfam" id="PF05016">
    <property type="entry name" value="ParE_toxin"/>
    <property type="match status" value="1"/>
</dbReference>
<keyword evidence="1" id="KW-1277">Toxin-antitoxin system</keyword>
<dbReference type="AlphaFoldDB" id="A0A6N9TCZ5"/>
<evidence type="ECO:0000313" key="2">
    <source>
        <dbReference type="EMBL" id="NDW14332.1"/>
    </source>
</evidence>
<dbReference type="InterPro" id="IPR007712">
    <property type="entry name" value="RelE/ParE_toxin"/>
</dbReference>
<evidence type="ECO:0000256" key="1">
    <source>
        <dbReference type="ARBA" id="ARBA00022649"/>
    </source>
</evidence>
<keyword evidence="3" id="KW-1185">Reference proteome</keyword>
<protein>
    <submittedName>
        <fullName evidence="2">Type II toxin-antitoxin system RelE/ParE family toxin</fullName>
    </submittedName>
</protein>
<organism evidence="2 3">
    <name type="scientific">Alteromonas genovensis</name>
    <dbReference type="NCBI Taxonomy" id="471225"/>
    <lineage>
        <taxon>Bacteria</taxon>
        <taxon>Pseudomonadati</taxon>
        <taxon>Pseudomonadota</taxon>
        <taxon>Gammaproteobacteria</taxon>
        <taxon>Alteromonadales</taxon>
        <taxon>Alteromonadaceae</taxon>
        <taxon>Alteromonas/Salinimonas group</taxon>
        <taxon>Alteromonas</taxon>
    </lineage>
</organism>
<accession>A0A6N9TCZ5</accession>
<dbReference type="Gene3D" id="3.30.2310.20">
    <property type="entry name" value="RelE-like"/>
    <property type="match status" value="1"/>
</dbReference>
<sequence length="106" mass="12472">MTSYLLSKDAENDIREVVRYTLKNWGEKQVKLYRSALRNQFDKIGTNEVVCKYYSKTLPSVKFTIVKEHFIFYISPPNEKPIIIAVLHKSRDMVRHLSSRSKGTLY</sequence>
<dbReference type="Proteomes" id="UP000471381">
    <property type="component" value="Unassembled WGS sequence"/>
</dbReference>
<gene>
    <name evidence="2" type="ORF">GTQ48_02120</name>
</gene>
<proteinExistence type="predicted"/>